<dbReference type="InterPro" id="IPR020904">
    <property type="entry name" value="Sc_DH/Rdtase_CS"/>
</dbReference>
<dbReference type="SUPFAM" id="SSF51735">
    <property type="entry name" value="NAD(P)-binding Rossmann-fold domains"/>
    <property type="match status" value="1"/>
</dbReference>
<dbReference type="GO" id="GO:0016491">
    <property type="term" value="F:oxidoreductase activity"/>
    <property type="evidence" value="ECO:0007669"/>
    <property type="project" value="UniProtKB-KW"/>
</dbReference>
<dbReference type="InterPro" id="IPR002347">
    <property type="entry name" value="SDR_fam"/>
</dbReference>
<dbReference type="InterPro" id="IPR036291">
    <property type="entry name" value="NAD(P)-bd_dom_sf"/>
</dbReference>
<dbReference type="OrthoDB" id="5371740at2759"/>
<dbReference type="Pfam" id="PF00106">
    <property type="entry name" value="adh_short"/>
    <property type="match status" value="2"/>
</dbReference>
<dbReference type="PRINTS" id="PR00081">
    <property type="entry name" value="GDHRDH"/>
</dbReference>
<protein>
    <submittedName>
        <fullName evidence="4">Putative short chain dehydrogenase/reductase</fullName>
    </submittedName>
</protein>
<evidence type="ECO:0000256" key="2">
    <source>
        <dbReference type="ARBA" id="ARBA00022857"/>
    </source>
</evidence>
<gene>
    <name evidence="4" type="ORF">BO71DRAFT_399808</name>
</gene>
<dbReference type="PANTHER" id="PTHR43180">
    <property type="entry name" value="3-OXOACYL-(ACYL-CARRIER-PROTEIN) REDUCTASE (AFU_ORTHOLOGUE AFUA_6G11210)"/>
    <property type="match status" value="1"/>
</dbReference>
<dbReference type="GO" id="GO:0044550">
    <property type="term" value="P:secondary metabolite biosynthetic process"/>
    <property type="evidence" value="ECO:0007669"/>
    <property type="project" value="UniProtKB-ARBA"/>
</dbReference>
<proteinExistence type="inferred from homology"/>
<dbReference type="EMBL" id="KZ825895">
    <property type="protein sequence ID" value="PYH93336.1"/>
    <property type="molecule type" value="Genomic_DNA"/>
</dbReference>
<dbReference type="VEuPathDB" id="FungiDB:BO71DRAFT_399808"/>
<name>A0A319D7A4_9EURO</name>
<accession>A0A319D7A4</accession>
<dbReference type="PANTHER" id="PTHR43180:SF16">
    <property type="entry name" value="BACILYSIN BIOSYNTHESIS OXIDOREDUCTASE BACC"/>
    <property type="match status" value="1"/>
</dbReference>
<dbReference type="AlphaFoldDB" id="A0A319D7A4"/>
<evidence type="ECO:0000313" key="4">
    <source>
        <dbReference type="EMBL" id="PYH93336.1"/>
    </source>
</evidence>
<keyword evidence="3" id="KW-0560">Oxidoreductase</keyword>
<dbReference type="Proteomes" id="UP000247810">
    <property type="component" value="Unassembled WGS sequence"/>
</dbReference>
<evidence type="ECO:0000256" key="1">
    <source>
        <dbReference type="ARBA" id="ARBA00006484"/>
    </source>
</evidence>
<dbReference type="STRING" id="1448320.A0A319D7A4"/>
<reference evidence="4 5" key="1">
    <citation type="submission" date="2018-02" db="EMBL/GenBank/DDBJ databases">
        <title>The genomes of Aspergillus section Nigri reveals drivers in fungal speciation.</title>
        <authorList>
            <consortium name="DOE Joint Genome Institute"/>
            <person name="Vesth T.C."/>
            <person name="Nybo J."/>
            <person name="Theobald S."/>
            <person name="Brandl J."/>
            <person name="Frisvad J.C."/>
            <person name="Nielsen K.F."/>
            <person name="Lyhne E.K."/>
            <person name="Kogle M.E."/>
            <person name="Kuo A."/>
            <person name="Riley R."/>
            <person name="Clum A."/>
            <person name="Nolan M."/>
            <person name="Lipzen A."/>
            <person name="Salamov A."/>
            <person name="Henrissat B."/>
            <person name="Wiebenga A."/>
            <person name="De vries R.P."/>
            <person name="Grigoriev I.V."/>
            <person name="Mortensen U.H."/>
            <person name="Andersen M.R."/>
            <person name="Baker S.E."/>
        </authorList>
    </citation>
    <scope>NUCLEOTIDE SEQUENCE [LARGE SCALE GENOMIC DNA]</scope>
    <source>
        <strain evidence="4 5">CBS 707.79</strain>
    </source>
</reference>
<keyword evidence="5" id="KW-1185">Reference proteome</keyword>
<sequence>MDLNYDPSHLAKRTILITGGASGFGAAFSTRWATAGAQIIIGDINPAGAEVVARMRTETGNPDIHFIHVDVTSWTSQVNFFREAVQLSNHGGIDAVIANAGISSGAEASAFENPSADYMNGPVPPAPSLKTVDINLTGTMYTVHLALWFLPRNPGSKSCDEAKNEEEMASPRDRHILLMGSVASLHPLVTQTPYTVTKHGILGLFRCLRVSAPMTAGVRVNIICPYYTDTPLMSGAARAILAGVPVGKPEDVVEAATYLVASKKCVGRSLVTGPRLRLDIPDNVYMYGDDALEKVRCVGGDDERAIWECRLHDVDTTDMFTKRIVSVVSAVTIAKGWIGWAKGMAGAVAYPLRGWWAAKA</sequence>
<dbReference type="Gene3D" id="3.40.50.720">
    <property type="entry name" value="NAD(P)-binding Rossmann-like Domain"/>
    <property type="match status" value="1"/>
</dbReference>
<organism evidence="4 5">
    <name type="scientific">Aspergillus ellipticus CBS 707.79</name>
    <dbReference type="NCBI Taxonomy" id="1448320"/>
    <lineage>
        <taxon>Eukaryota</taxon>
        <taxon>Fungi</taxon>
        <taxon>Dikarya</taxon>
        <taxon>Ascomycota</taxon>
        <taxon>Pezizomycotina</taxon>
        <taxon>Eurotiomycetes</taxon>
        <taxon>Eurotiomycetidae</taxon>
        <taxon>Eurotiales</taxon>
        <taxon>Aspergillaceae</taxon>
        <taxon>Aspergillus</taxon>
        <taxon>Aspergillus subgen. Circumdati</taxon>
    </lineage>
</organism>
<comment type="similarity">
    <text evidence="1">Belongs to the short-chain dehydrogenases/reductases (SDR) family.</text>
</comment>
<evidence type="ECO:0000313" key="5">
    <source>
        <dbReference type="Proteomes" id="UP000247810"/>
    </source>
</evidence>
<dbReference type="PROSITE" id="PS00061">
    <property type="entry name" value="ADH_SHORT"/>
    <property type="match status" value="1"/>
</dbReference>
<evidence type="ECO:0000256" key="3">
    <source>
        <dbReference type="ARBA" id="ARBA00023002"/>
    </source>
</evidence>
<keyword evidence="2" id="KW-0521">NADP</keyword>